<feature type="transmembrane region" description="Helical" evidence="6">
    <location>
        <begin position="112"/>
        <end position="137"/>
    </location>
</feature>
<comment type="caution">
    <text evidence="8">The sequence shown here is derived from an EMBL/GenBank/DDBJ whole genome shotgun (WGS) entry which is preliminary data.</text>
</comment>
<dbReference type="InterPro" id="IPR000620">
    <property type="entry name" value="EamA_dom"/>
</dbReference>
<comment type="similarity">
    <text evidence="2 6">Belongs to the drug/metabolite transporter (DMT) superfamily. Plant drug/metabolite exporter (P-DME) (TC 2.A.7.4) family.</text>
</comment>
<keyword evidence="5 6" id="KW-0472">Membrane</keyword>
<dbReference type="InterPro" id="IPR037185">
    <property type="entry name" value="EmrE-like"/>
</dbReference>
<keyword evidence="4 6" id="KW-1133">Transmembrane helix</keyword>
<keyword evidence="9" id="KW-1185">Reference proteome</keyword>
<organism evidence="8 9">
    <name type="scientific">Brassica cretica</name>
    <name type="common">Mustard</name>
    <dbReference type="NCBI Taxonomy" id="69181"/>
    <lineage>
        <taxon>Eukaryota</taxon>
        <taxon>Viridiplantae</taxon>
        <taxon>Streptophyta</taxon>
        <taxon>Embryophyta</taxon>
        <taxon>Tracheophyta</taxon>
        <taxon>Spermatophyta</taxon>
        <taxon>Magnoliopsida</taxon>
        <taxon>eudicotyledons</taxon>
        <taxon>Gunneridae</taxon>
        <taxon>Pentapetalae</taxon>
        <taxon>rosids</taxon>
        <taxon>malvids</taxon>
        <taxon>Brassicales</taxon>
        <taxon>Brassicaceae</taxon>
        <taxon>Brassiceae</taxon>
        <taxon>Brassica</taxon>
    </lineage>
</organism>
<gene>
    <name evidence="8" type="ORF">DY000_02013439</name>
</gene>
<protein>
    <recommendedName>
        <fullName evidence="6">WAT1-related protein</fullName>
    </recommendedName>
</protein>
<dbReference type="InterPro" id="IPR030184">
    <property type="entry name" value="WAT1-related"/>
</dbReference>
<feature type="transmembrane region" description="Helical" evidence="6">
    <location>
        <begin position="73"/>
        <end position="92"/>
    </location>
</feature>
<dbReference type="SUPFAM" id="SSF103481">
    <property type="entry name" value="Multidrug resistance efflux transporter EmrE"/>
    <property type="match status" value="1"/>
</dbReference>
<dbReference type="PANTHER" id="PTHR31218">
    <property type="entry name" value="WAT1-RELATED PROTEIN"/>
    <property type="match status" value="1"/>
</dbReference>
<evidence type="ECO:0000256" key="4">
    <source>
        <dbReference type="ARBA" id="ARBA00022989"/>
    </source>
</evidence>
<evidence type="ECO:0000256" key="5">
    <source>
        <dbReference type="ARBA" id="ARBA00023136"/>
    </source>
</evidence>
<comment type="subcellular location">
    <subcellularLocation>
        <location evidence="1 6">Membrane</location>
        <topology evidence="1 6">Multi-pass membrane protein</topology>
    </subcellularLocation>
</comment>
<name>A0ABQ7CT28_BRACR</name>
<evidence type="ECO:0000256" key="3">
    <source>
        <dbReference type="ARBA" id="ARBA00022692"/>
    </source>
</evidence>
<evidence type="ECO:0000256" key="6">
    <source>
        <dbReference type="RuleBase" id="RU363077"/>
    </source>
</evidence>
<evidence type="ECO:0000256" key="2">
    <source>
        <dbReference type="ARBA" id="ARBA00007635"/>
    </source>
</evidence>
<evidence type="ECO:0000313" key="9">
    <source>
        <dbReference type="Proteomes" id="UP000266723"/>
    </source>
</evidence>
<accession>A0ABQ7CT28</accession>
<proteinExistence type="inferred from homology"/>
<evidence type="ECO:0000256" key="1">
    <source>
        <dbReference type="ARBA" id="ARBA00004141"/>
    </source>
</evidence>
<dbReference type="EMBL" id="QGKV02000759">
    <property type="protein sequence ID" value="KAF3562454.1"/>
    <property type="molecule type" value="Genomic_DNA"/>
</dbReference>
<reference evidence="8 9" key="1">
    <citation type="journal article" date="2020" name="BMC Genomics">
        <title>Intraspecific diversification of the crop wild relative Brassica cretica Lam. using demographic model selection.</title>
        <authorList>
            <person name="Kioukis A."/>
            <person name="Michalopoulou V.A."/>
            <person name="Briers L."/>
            <person name="Pirintsos S."/>
            <person name="Studholme D.J."/>
            <person name="Pavlidis P."/>
            <person name="Sarris P.F."/>
        </authorList>
    </citation>
    <scope>NUCLEOTIDE SEQUENCE [LARGE SCALE GENOMIC DNA]</scope>
    <source>
        <strain evidence="9">cv. PFS-1207/04</strain>
    </source>
</reference>
<keyword evidence="3 6" id="KW-0812">Transmembrane</keyword>
<evidence type="ECO:0000259" key="7">
    <source>
        <dbReference type="Pfam" id="PF00892"/>
    </source>
</evidence>
<sequence>MSAPMILNDATRSDARRAHAAMTLCQLIYGAYHVSAKVALNVGISQLVFCVFRDLIALSILAPLAFFRERFHLSSFILFVFASALNYGLLTWSNKILGAALVSLYNPLQPAASAFLSTIFLGSPIYLGSVVGGLLIISGLYMVTWASYTEQHTTASENVITYSSDVRIYEPLIHRDGTGGDKIG</sequence>
<evidence type="ECO:0000313" key="8">
    <source>
        <dbReference type="EMBL" id="KAF3562454.1"/>
    </source>
</evidence>
<dbReference type="Pfam" id="PF00892">
    <property type="entry name" value="EamA"/>
    <property type="match status" value="1"/>
</dbReference>
<feature type="domain" description="EamA" evidence="7">
    <location>
        <begin position="22"/>
        <end position="144"/>
    </location>
</feature>
<feature type="transmembrane region" description="Helical" evidence="6">
    <location>
        <begin position="46"/>
        <end position="66"/>
    </location>
</feature>
<dbReference type="Proteomes" id="UP000266723">
    <property type="component" value="Unassembled WGS sequence"/>
</dbReference>
<comment type="caution">
    <text evidence="6">Lacks conserved residue(s) required for the propagation of feature annotation.</text>
</comment>